<feature type="non-terminal residue" evidence="1">
    <location>
        <position position="1"/>
    </location>
</feature>
<dbReference type="EMBL" id="HACA01019858">
    <property type="protein sequence ID" value="CDW37219.1"/>
    <property type="molecule type" value="Transcribed_RNA"/>
</dbReference>
<proteinExistence type="predicted"/>
<dbReference type="AlphaFoldDB" id="A0A0K2UG66"/>
<sequence>LCRFKLKTIYFKKVYFALNVYHERRSSVDLCQAYKDFLN</sequence>
<name>A0A0K2UG66_LEPSM</name>
<evidence type="ECO:0000313" key="1">
    <source>
        <dbReference type="EMBL" id="CDW37219.1"/>
    </source>
</evidence>
<accession>A0A0K2UG66</accession>
<protein>
    <submittedName>
        <fullName evidence="1">Uncharacterized protein</fullName>
    </submittedName>
</protein>
<organism evidence="1">
    <name type="scientific">Lepeophtheirus salmonis</name>
    <name type="common">Salmon louse</name>
    <name type="synonym">Caligus salmonis</name>
    <dbReference type="NCBI Taxonomy" id="72036"/>
    <lineage>
        <taxon>Eukaryota</taxon>
        <taxon>Metazoa</taxon>
        <taxon>Ecdysozoa</taxon>
        <taxon>Arthropoda</taxon>
        <taxon>Crustacea</taxon>
        <taxon>Multicrustacea</taxon>
        <taxon>Hexanauplia</taxon>
        <taxon>Copepoda</taxon>
        <taxon>Siphonostomatoida</taxon>
        <taxon>Caligidae</taxon>
        <taxon>Lepeophtheirus</taxon>
    </lineage>
</organism>
<reference evidence="1" key="1">
    <citation type="submission" date="2014-05" db="EMBL/GenBank/DDBJ databases">
        <authorList>
            <person name="Chronopoulou M."/>
        </authorList>
    </citation>
    <scope>NUCLEOTIDE SEQUENCE</scope>
    <source>
        <tissue evidence="1">Whole organism</tissue>
    </source>
</reference>